<reference evidence="1" key="1">
    <citation type="submission" date="2015-06" db="UniProtKB">
        <authorList>
            <consortium name="EnsemblPlants"/>
        </authorList>
    </citation>
    <scope>IDENTIFICATION</scope>
</reference>
<dbReference type="AlphaFoldDB" id="M8BJL1"/>
<accession>M8BJL1</accession>
<dbReference type="EnsemblPlants" id="EMT06953">
    <property type="protein sequence ID" value="EMT06953"/>
    <property type="gene ID" value="F775_30337"/>
</dbReference>
<protein>
    <submittedName>
        <fullName evidence="1">Uncharacterized protein</fullName>
    </submittedName>
</protein>
<sequence length="137" mass="14449">MAPSASTATLLLLAAFLVAAQTAHAARGLLQDVEAPSPLQGVPGYADDHALTGAPAGTPWLELVREDHGRRDGGRPGFVEEHAAVAPAAASPNSALAPAGSVPSSALGLLWRRIWWFDEPYYRPAPGSIIDPYRFDR</sequence>
<organism evidence="1">
    <name type="scientific">Aegilops tauschii</name>
    <name type="common">Tausch's goatgrass</name>
    <name type="synonym">Aegilops squarrosa</name>
    <dbReference type="NCBI Taxonomy" id="37682"/>
    <lineage>
        <taxon>Eukaryota</taxon>
        <taxon>Viridiplantae</taxon>
        <taxon>Streptophyta</taxon>
        <taxon>Embryophyta</taxon>
        <taxon>Tracheophyta</taxon>
        <taxon>Spermatophyta</taxon>
        <taxon>Magnoliopsida</taxon>
        <taxon>Liliopsida</taxon>
        <taxon>Poales</taxon>
        <taxon>Poaceae</taxon>
        <taxon>BOP clade</taxon>
        <taxon>Pooideae</taxon>
        <taxon>Triticodae</taxon>
        <taxon>Triticeae</taxon>
        <taxon>Triticinae</taxon>
        <taxon>Aegilops</taxon>
    </lineage>
</organism>
<evidence type="ECO:0000313" key="1">
    <source>
        <dbReference type="EnsemblPlants" id="EMT06953"/>
    </source>
</evidence>
<name>M8BJL1_AEGTA</name>
<proteinExistence type="predicted"/>